<dbReference type="SUPFAM" id="SSF81296">
    <property type="entry name" value="E set domains"/>
    <property type="match status" value="1"/>
</dbReference>
<reference evidence="2" key="1">
    <citation type="submission" date="2019-08" db="EMBL/GenBank/DDBJ databases">
        <authorList>
            <person name="Kucharzyk K."/>
            <person name="Murdoch R.W."/>
            <person name="Higgins S."/>
            <person name="Loffler F."/>
        </authorList>
    </citation>
    <scope>NUCLEOTIDE SEQUENCE</scope>
</reference>
<keyword evidence="2" id="KW-0328">Glycosyltransferase</keyword>
<dbReference type="GO" id="GO:0003844">
    <property type="term" value="F:1,4-alpha-glucan branching enzyme activity"/>
    <property type="evidence" value="ECO:0007669"/>
    <property type="project" value="UniProtKB-EC"/>
</dbReference>
<keyword evidence="2" id="KW-0808">Transferase</keyword>
<evidence type="ECO:0000313" key="2">
    <source>
        <dbReference type="EMBL" id="MPL96075.1"/>
    </source>
</evidence>
<dbReference type="Gene3D" id="2.60.40.10">
    <property type="entry name" value="Immunoglobulins"/>
    <property type="match status" value="1"/>
</dbReference>
<dbReference type="InterPro" id="IPR014756">
    <property type="entry name" value="Ig_E-set"/>
</dbReference>
<dbReference type="Gene3D" id="3.20.20.80">
    <property type="entry name" value="Glycosidases"/>
    <property type="match status" value="1"/>
</dbReference>
<dbReference type="InterPro" id="IPR013780">
    <property type="entry name" value="Glyco_hydro_b"/>
</dbReference>
<dbReference type="InterPro" id="IPR032640">
    <property type="entry name" value="AMPK1_CBM"/>
</dbReference>
<dbReference type="SMART" id="SM00642">
    <property type="entry name" value="Aamy"/>
    <property type="match status" value="1"/>
</dbReference>
<dbReference type="AlphaFoldDB" id="A0A644VX91"/>
<name>A0A644VX91_9ZZZZ</name>
<dbReference type="Pfam" id="PF16561">
    <property type="entry name" value="AMPK1_CBM"/>
    <property type="match status" value="1"/>
</dbReference>
<comment type="caution">
    <text evidence="2">The sequence shown here is derived from an EMBL/GenBank/DDBJ whole genome shotgun (WGS) entry which is preliminary data.</text>
</comment>
<sequence>MMNKKYFLLALPFLFIACQPALNTPPAAVDNQRLNSLMTLEVGDNVIYLQDFIQNTRAVDSVTSTSEFLKIRLSDDKQIVQLDVLPVMEHFVDLKIWVRGVVFSVPCRKSDKIDYVFTFHPQGKKYNRVQIVGQMNDWTPGNTPDLQLNESGLYEITLSLSPGSYLYQMNLDGEQNHDNNNPVKVDNGYGKYNSVLQIEGVQNFLPVLLAKSPDNRKISVQIFNNAEKVFVYWQNYLLPDHFIRKGENEITFDVPAEAYEMQRSFIRVWAANSYGVSNDLLIPLQNGKVLQDARYLNRTDKHAQIMYFMLVDRFKNGNPDNDKPMNRPDVHPKVDYQGGDLEGLLQKIEDGYFSKLGVNTLWISPLNQNPEEPYGFYAPMNTKFSGYHGYWPVSSSKVDYRFGSNDLLKKLVRDAHKKNINILLDYVANHVHELHPLYQQHPEFATNLYLPDGTMNVEKWDEQRLTTWFDTFMPSLDFSNPKVVDMMTDSAIFWLREFDLDGFRHDACKHVEETFWRTLTLKIKQNFPDKYPYQIGETYGSPRLIASYLTSGMLDGQFDFNVFDIANTTFAGVGGDLTRVWEVLQSSLQTYGHHNLMGYISGNHDKARFMGYASGDIKYGEDAKAAGWSREIGITDSVAYDKFALFHTFNLTIPGVPVLYYGDEIGMTGGNDPDSRRMMRFEGWNNREKNLWNKVSALSHLRANNPVLIYGSFINLKNTPNTWVYARKYFADEAIVLINNSAESEKIEVTLPAYFNKKEFKPVFNHKFILTGNKLTVELPAYAAEVLM</sequence>
<dbReference type="InterPro" id="IPR017853">
    <property type="entry name" value="GH"/>
</dbReference>
<accession>A0A644VX91</accession>
<evidence type="ECO:0000259" key="1">
    <source>
        <dbReference type="SMART" id="SM00642"/>
    </source>
</evidence>
<dbReference type="EC" id="2.4.1.18" evidence="2"/>
<organism evidence="2">
    <name type="scientific">bioreactor metagenome</name>
    <dbReference type="NCBI Taxonomy" id="1076179"/>
    <lineage>
        <taxon>unclassified sequences</taxon>
        <taxon>metagenomes</taxon>
        <taxon>ecological metagenomes</taxon>
    </lineage>
</organism>
<dbReference type="SUPFAM" id="SSF51445">
    <property type="entry name" value="(Trans)glycosidases"/>
    <property type="match status" value="1"/>
</dbReference>
<dbReference type="EMBL" id="VSSQ01000494">
    <property type="protein sequence ID" value="MPL96075.1"/>
    <property type="molecule type" value="Genomic_DNA"/>
</dbReference>
<dbReference type="SUPFAM" id="SSF51011">
    <property type="entry name" value="Glycosyl hydrolase domain"/>
    <property type="match status" value="1"/>
</dbReference>
<proteinExistence type="predicted"/>
<dbReference type="PANTHER" id="PTHR10357">
    <property type="entry name" value="ALPHA-AMYLASE FAMILY MEMBER"/>
    <property type="match status" value="1"/>
</dbReference>
<feature type="domain" description="Glycosyl hydrolase family 13 catalytic" evidence="1">
    <location>
        <begin position="308"/>
        <end position="702"/>
    </location>
</feature>
<dbReference type="InterPro" id="IPR006047">
    <property type="entry name" value="GH13_cat_dom"/>
</dbReference>
<gene>
    <name evidence="2" type="primary">glgB_15</name>
    <name evidence="2" type="ORF">SDC9_42250</name>
</gene>
<dbReference type="Gene3D" id="2.60.40.1180">
    <property type="entry name" value="Golgi alpha-mannosidase II"/>
    <property type="match status" value="1"/>
</dbReference>
<dbReference type="Pfam" id="PF00128">
    <property type="entry name" value="Alpha-amylase"/>
    <property type="match status" value="1"/>
</dbReference>
<dbReference type="PROSITE" id="PS51257">
    <property type="entry name" value="PROKAR_LIPOPROTEIN"/>
    <property type="match status" value="1"/>
</dbReference>
<dbReference type="GO" id="GO:0005975">
    <property type="term" value="P:carbohydrate metabolic process"/>
    <property type="evidence" value="ECO:0007669"/>
    <property type="project" value="InterPro"/>
</dbReference>
<protein>
    <submittedName>
        <fullName evidence="2">1,4-alpha-glucan branching enzyme GlgB</fullName>
        <ecNumber evidence="2">2.4.1.18</ecNumber>
    </submittedName>
</protein>
<dbReference type="InterPro" id="IPR013783">
    <property type="entry name" value="Ig-like_fold"/>
</dbReference>